<dbReference type="OrthoDB" id="1890443at2759"/>
<dbReference type="GO" id="GO:0006869">
    <property type="term" value="P:lipid transport"/>
    <property type="evidence" value="ECO:0007669"/>
    <property type="project" value="InterPro"/>
</dbReference>
<reference evidence="9" key="2">
    <citation type="journal article" date="2018" name="Hortic Res">
        <title>Improved Brassica rapa reference genome by single-molecule sequencing and chromosome conformation capture technologies.</title>
        <authorList>
            <person name="Zhang L."/>
            <person name="Cai X."/>
            <person name="Wu J."/>
            <person name="Liu M."/>
            <person name="Grob S."/>
            <person name="Cheng F."/>
            <person name="Liang J."/>
            <person name="Cai C."/>
            <person name="Liu Z."/>
            <person name="Liu B."/>
            <person name="Wang F."/>
            <person name="Li S."/>
            <person name="Liu F."/>
            <person name="Li X."/>
            <person name="Cheng L."/>
            <person name="Yang W."/>
            <person name="Li M.H."/>
            <person name="Grossniklaus U."/>
            <person name="Zheng H."/>
            <person name="Wang X."/>
        </authorList>
    </citation>
    <scope>NUCLEOTIDE SEQUENCE [LARGE SCALE GENOMIC DNA]</scope>
    <source>
        <strain evidence="9">cv. Chiifu-401-42</strain>
    </source>
</reference>
<dbReference type="OMA" id="MASIKCA"/>
<dbReference type="InterPro" id="IPR036312">
    <property type="entry name" value="Bifun_inhib/LTP/seed_sf"/>
</dbReference>
<dbReference type="EMBL" id="LS974619">
    <property type="protein sequence ID" value="CAG7879851.1"/>
    <property type="molecule type" value="Genomic_DNA"/>
</dbReference>
<feature type="signal peptide" evidence="3">
    <location>
        <begin position="1"/>
        <end position="22"/>
    </location>
</feature>
<organism evidence="6 10">
    <name type="scientific">Brassica campestris</name>
    <name type="common">Field mustard</name>
    <dbReference type="NCBI Taxonomy" id="3711"/>
    <lineage>
        <taxon>Eukaryota</taxon>
        <taxon>Viridiplantae</taxon>
        <taxon>Streptophyta</taxon>
        <taxon>Embryophyta</taxon>
        <taxon>Tracheophyta</taxon>
        <taxon>Spermatophyta</taxon>
        <taxon>Magnoliopsida</taxon>
        <taxon>eudicotyledons</taxon>
        <taxon>Gunneridae</taxon>
        <taxon>Pentapetalae</taxon>
        <taxon>rosids</taxon>
        <taxon>malvids</taxon>
        <taxon>Brassicales</taxon>
        <taxon>Brassicaceae</taxon>
        <taxon>Brassiceae</taxon>
        <taxon>Brassica</taxon>
    </lineage>
</organism>
<evidence type="ECO:0000313" key="10">
    <source>
        <dbReference type="Proteomes" id="UP000264353"/>
    </source>
</evidence>
<dbReference type="SMR" id="A0A397ZTW1"/>
<dbReference type="Proteomes" id="UP000264353">
    <property type="component" value="Chromosome A3"/>
</dbReference>
<evidence type="ECO:0000313" key="5">
    <source>
        <dbReference type="EMBL" id="CAG7879851.1"/>
    </source>
</evidence>
<sequence>MASTLRFLTCLVTVCIVASVGAPISCGTVVQSMSPCITYLSGRMDLTAACCGGVRDLNAIAQTTPDRQQTCKCLQAVAKKIPGFNQTRASDLPGKCRVSFPFPISISTNCDNVHHEDEEYMVYVQ</sequence>
<reference evidence="5 11" key="4">
    <citation type="submission" date="2021-07" db="EMBL/GenBank/DDBJ databases">
        <authorList>
            <consortium name="Genoscope - CEA"/>
            <person name="William W."/>
        </authorList>
    </citation>
    <scope>NUCLEOTIDE SEQUENCE [LARGE SCALE GENOMIC DNA]</scope>
</reference>
<keyword evidence="3" id="KW-0732">Signal</keyword>
<accession>M4CR95</accession>
<evidence type="ECO:0000313" key="9">
    <source>
        <dbReference type="Proteomes" id="UP000011750"/>
    </source>
</evidence>
<keyword evidence="9" id="KW-1185">Reference proteome</keyword>
<dbReference type="Proteomes" id="UP000011750">
    <property type="component" value="Chromosome A03"/>
</dbReference>
<evidence type="ECO:0000256" key="3">
    <source>
        <dbReference type="SAM" id="SignalP"/>
    </source>
</evidence>
<evidence type="ECO:0000256" key="2">
    <source>
        <dbReference type="RuleBase" id="RU000628"/>
    </source>
</evidence>
<reference evidence="8" key="5">
    <citation type="submission" date="2023-03" db="UniProtKB">
        <authorList>
            <consortium name="EnsemblPlants"/>
        </authorList>
    </citation>
    <scope>IDENTIFICATION</scope>
    <source>
        <strain evidence="8">cv. Chiifu-401-42</strain>
    </source>
</reference>
<dbReference type="Pfam" id="PF00234">
    <property type="entry name" value="Tryp_alpha_amyl"/>
    <property type="match status" value="1"/>
</dbReference>
<dbReference type="Gene3D" id="1.10.110.10">
    <property type="entry name" value="Plant lipid-transfer and hydrophobic proteins"/>
    <property type="match status" value="1"/>
</dbReference>
<dbReference type="GO" id="GO:0008289">
    <property type="term" value="F:lipid binding"/>
    <property type="evidence" value="ECO:0007669"/>
    <property type="project" value="UniProtKB-KW"/>
</dbReference>
<evidence type="ECO:0000313" key="7">
    <source>
        <dbReference type="EMBL" id="VDC79287.1"/>
    </source>
</evidence>
<dbReference type="Proteomes" id="UP000694005">
    <property type="component" value="Chromosome A03"/>
</dbReference>
<evidence type="ECO:0000313" key="11">
    <source>
        <dbReference type="Proteomes" id="UP000694005"/>
    </source>
</evidence>
<feature type="domain" description="Bifunctional inhibitor/plant lipid transfer protein/seed storage helical" evidence="4">
    <location>
        <begin position="26"/>
        <end position="110"/>
    </location>
</feature>
<evidence type="ECO:0000313" key="6">
    <source>
        <dbReference type="EMBL" id="RID68982.1"/>
    </source>
</evidence>
<dbReference type="STRING" id="51351.M4CR95"/>
<proteinExistence type="inferred from homology"/>
<evidence type="ECO:0000256" key="1">
    <source>
        <dbReference type="ARBA" id="ARBA00009748"/>
    </source>
</evidence>
<dbReference type="EnsemblPlants" id="Bra006736.1">
    <property type="protein sequence ID" value="Bra006736.1-P"/>
    <property type="gene ID" value="Bra006736"/>
</dbReference>
<feature type="chain" id="PRO_5042358855" description="Non-specific lipid-transfer protein" evidence="3">
    <location>
        <begin position="23"/>
        <end position="125"/>
    </location>
</feature>
<dbReference type="CDD" id="cd01960">
    <property type="entry name" value="nsLTP1"/>
    <property type="match status" value="1"/>
</dbReference>
<comment type="function">
    <text evidence="2">Plant non-specific lipid-transfer proteins transfer phospholipids as well as galactolipids across membranes. May play a role in wax or cutin deposition in the cell walls of expanding epidermal cells and certain secretory tissues.</text>
</comment>
<keyword evidence="2" id="KW-0446">Lipid-binding</keyword>
<dbReference type="PANTHER" id="PTHR33076">
    <property type="entry name" value="NON-SPECIFIC LIPID-TRANSFER PROTEIN 2-RELATED"/>
    <property type="match status" value="1"/>
</dbReference>
<name>A0A397ZTW1_BRACM</name>
<dbReference type="EMBL" id="CM010630">
    <property type="protein sequence ID" value="RID68982.1"/>
    <property type="molecule type" value="Genomic_DNA"/>
</dbReference>
<reference evidence="6 10" key="3">
    <citation type="submission" date="2018-06" db="EMBL/GenBank/DDBJ databases">
        <title>WGS assembly of Brassica rapa FPsc.</title>
        <authorList>
            <person name="Bowman J."/>
            <person name="Kohchi T."/>
            <person name="Yamato K."/>
            <person name="Jenkins J."/>
            <person name="Shu S."/>
            <person name="Ishizaki K."/>
            <person name="Yamaoka S."/>
            <person name="Nishihama R."/>
            <person name="Nakamura Y."/>
            <person name="Berger F."/>
            <person name="Adam C."/>
            <person name="Aki S."/>
            <person name="Althoff F."/>
            <person name="Araki T."/>
            <person name="Arteaga-Vazquez M."/>
            <person name="Balasubrmanian S."/>
            <person name="Bauer D."/>
            <person name="Boehm C."/>
            <person name="Briginshaw L."/>
            <person name="Caballero-Perez J."/>
            <person name="Catarino B."/>
            <person name="Chen F."/>
            <person name="Chiyoda S."/>
            <person name="Chovatia M."/>
            <person name="Davies K."/>
            <person name="Delmans M."/>
            <person name="Demura T."/>
            <person name="Dierschke T."/>
            <person name="Dolan L."/>
            <person name="Dorantes-Acosta A."/>
            <person name="Eklund D."/>
            <person name="Florent S."/>
            <person name="Flores-Sandoval E."/>
            <person name="Fujiyama A."/>
            <person name="Fukuzawa H."/>
            <person name="Galik B."/>
            <person name="Grimanelli D."/>
            <person name="Grimwood J."/>
            <person name="Grossniklaus U."/>
            <person name="Hamada T."/>
            <person name="Haseloff J."/>
            <person name="Hetherington A."/>
            <person name="Higo A."/>
            <person name="Hirakawa Y."/>
            <person name="Hundley H."/>
            <person name="Ikeda Y."/>
            <person name="Inoue K."/>
            <person name="Inoue S."/>
            <person name="Ishida S."/>
            <person name="Jia Q."/>
            <person name="Kakita M."/>
            <person name="Kanazawa T."/>
            <person name="Kawai Y."/>
            <person name="Kawashima T."/>
            <person name="Kennedy M."/>
            <person name="Kinose K."/>
            <person name="Kinoshita T."/>
            <person name="Kohara Y."/>
            <person name="Koide E."/>
            <person name="Komatsu K."/>
            <person name="Kopischke S."/>
            <person name="Kubo M."/>
            <person name="Kyozuka J."/>
            <person name="Lagercrantz U."/>
            <person name="Lin S."/>
            <person name="Lindquist E."/>
            <person name="Lipzen A."/>
            <person name="Lu C."/>
            <person name="Luna E."/>
            <person name="Martienssen R."/>
            <person name="Minamino N."/>
            <person name="Mizutani M."/>
            <person name="Mizutani M."/>
            <person name="Mochizuki N."/>
            <person name="Monte I."/>
            <person name="Mosher R."/>
            <person name="Nagasaki H."/>
            <person name="Nakagami H."/>
            <person name="Naramoto S."/>
            <person name="Nishitani K."/>
            <person name="Ohtani M."/>
            <person name="Okamoto T."/>
            <person name="Okumura M."/>
            <person name="Phillips J."/>
            <person name="Pollak B."/>
            <person name="Reinders A."/>
            <person name="Roevekamp M."/>
            <person name="Sano R."/>
            <person name="Sawa S."/>
            <person name="Schmid M."/>
            <person name="Shirakawa M."/>
            <person name="Solano R."/>
            <person name="Spunde A."/>
            <person name="Suetsugu N."/>
            <person name="Sugano S."/>
            <person name="Sugiyama A."/>
            <person name="Sun R."/>
            <person name="Suzuki Y."/>
            <person name="Takenaka M."/>
            <person name="Takezawa D."/>
            <person name="Tomogane H."/>
            <person name="Tsuzuki M."/>
            <person name="Ueda T."/>
            <person name="Umeda M."/>
            <person name="Ward J."/>
            <person name="Watanabe Y."/>
            <person name="Yazaki K."/>
            <person name="Yokoyama R."/>
            <person name="Yoshitake Y."/>
            <person name="Yotsui I."/>
            <person name="Zachgo S."/>
            <person name="Schmutz J."/>
        </authorList>
    </citation>
    <scope>NUCLEOTIDE SEQUENCE [LARGE SCALE GENOMIC DNA]</scope>
    <source>
        <strain evidence="10">cv. B-3</strain>
    </source>
</reference>
<gene>
    <name evidence="7" type="ORF">BRAA03T10505Z</name>
    <name evidence="5" type="ORF">BRAPAZ1V2_A03P11940.2</name>
    <name evidence="6" type="ORF">BRARA_C01107</name>
</gene>
<dbReference type="SUPFAM" id="SSF47699">
    <property type="entry name" value="Bifunctional inhibitor/lipid-transfer protein/seed storage 2S albumin"/>
    <property type="match status" value="1"/>
</dbReference>
<dbReference type="HOGENOM" id="CLU_128423_0_0_1"/>
<evidence type="ECO:0000313" key="8">
    <source>
        <dbReference type="EnsemblPlants" id="Bra006736.1-P"/>
    </source>
</evidence>
<dbReference type="SMART" id="SM00499">
    <property type="entry name" value="AAI"/>
    <property type="match status" value="1"/>
</dbReference>
<comment type="similarity">
    <text evidence="1 2">Belongs to the plant LTP family.</text>
</comment>
<dbReference type="KEGG" id="brp:103856656"/>
<accession>A0A397ZTW1</accession>
<protein>
    <recommendedName>
        <fullName evidence="2">Non-specific lipid-transfer protein</fullName>
    </recommendedName>
</protein>
<dbReference type="InterPro" id="IPR000528">
    <property type="entry name" value="Plant_nsLTP"/>
</dbReference>
<dbReference type="EMBL" id="LR031572">
    <property type="protein sequence ID" value="VDC79287.1"/>
    <property type="molecule type" value="Genomic_DNA"/>
</dbReference>
<evidence type="ECO:0000259" key="4">
    <source>
        <dbReference type="SMART" id="SM00499"/>
    </source>
</evidence>
<reference evidence="9" key="1">
    <citation type="journal article" date="2011" name="Nat. Genet.">
        <title>The genome of the mesopolyploid crop species Brassica rapa.</title>
        <authorList>
            <consortium name="Brassica rapa Genome Sequencing Project Consortium"/>
            <person name="Wang X."/>
            <person name="Wang H."/>
            <person name="Wang J."/>
            <person name="Sun R."/>
            <person name="Wu J."/>
            <person name="Liu S."/>
            <person name="Bai Y."/>
            <person name="Mun J.H."/>
            <person name="Bancroft I."/>
            <person name="Cheng F."/>
            <person name="Huang S."/>
            <person name="Li X."/>
            <person name="Hua W."/>
            <person name="Wang J."/>
            <person name="Wang X."/>
            <person name="Freeling M."/>
            <person name="Pires J.C."/>
            <person name="Paterson A.H."/>
            <person name="Chalhoub B."/>
            <person name="Wang B."/>
            <person name="Hayward A."/>
            <person name="Sharpe A.G."/>
            <person name="Park B.S."/>
            <person name="Weisshaar B."/>
            <person name="Liu B."/>
            <person name="Li B."/>
            <person name="Liu B."/>
            <person name="Tong C."/>
            <person name="Song C."/>
            <person name="Duran C."/>
            <person name="Peng C."/>
            <person name="Geng C."/>
            <person name="Koh C."/>
            <person name="Lin C."/>
            <person name="Edwards D."/>
            <person name="Mu D."/>
            <person name="Shen D."/>
            <person name="Soumpourou E."/>
            <person name="Li F."/>
            <person name="Fraser F."/>
            <person name="Conant G."/>
            <person name="Lassalle G."/>
            <person name="King G.J."/>
            <person name="Bonnema G."/>
            <person name="Tang H."/>
            <person name="Wang H."/>
            <person name="Belcram H."/>
            <person name="Zhou H."/>
            <person name="Hirakawa H."/>
            <person name="Abe H."/>
            <person name="Guo H."/>
            <person name="Wang H."/>
            <person name="Jin H."/>
            <person name="Parkin I.A."/>
            <person name="Batley J."/>
            <person name="Kim J.S."/>
            <person name="Just J."/>
            <person name="Li J."/>
            <person name="Xu J."/>
            <person name="Deng J."/>
            <person name="Kim J.A."/>
            <person name="Li J."/>
            <person name="Yu J."/>
            <person name="Meng J."/>
            <person name="Wang J."/>
            <person name="Min J."/>
            <person name="Poulain J."/>
            <person name="Wang J."/>
            <person name="Hatakeyama K."/>
            <person name="Wu K."/>
            <person name="Wang L."/>
            <person name="Fang L."/>
            <person name="Trick M."/>
            <person name="Links M.G."/>
            <person name="Zhao M."/>
            <person name="Jin M."/>
            <person name="Ramchiary N."/>
            <person name="Drou N."/>
            <person name="Berkman P.J."/>
            <person name="Cai Q."/>
            <person name="Huang Q."/>
            <person name="Li R."/>
            <person name="Tabata S."/>
            <person name="Cheng S."/>
            <person name="Zhang S."/>
            <person name="Zhang S."/>
            <person name="Huang S."/>
            <person name="Sato S."/>
            <person name="Sun S."/>
            <person name="Kwon S.J."/>
            <person name="Choi S.R."/>
            <person name="Lee T.H."/>
            <person name="Fan W."/>
            <person name="Zhao X."/>
            <person name="Tan X."/>
            <person name="Xu X."/>
            <person name="Wang Y."/>
            <person name="Qiu Y."/>
            <person name="Yin Y."/>
            <person name="Li Y."/>
            <person name="Du Y."/>
            <person name="Liao Y."/>
            <person name="Lim Y."/>
            <person name="Narusaka Y."/>
            <person name="Wang Y."/>
            <person name="Wang Z."/>
            <person name="Li Z."/>
            <person name="Wang Z."/>
            <person name="Xiong Z."/>
            <person name="Zhang Z."/>
        </authorList>
    </citation>
    <scope>NUCLEOTIDE SEQUENCE [LARGE SCALE GENOMIC DNA]</scope>
    <source>
        <strain evidence="9">cv. Chiifu-401-42</strain>
    </source>
</reference>
<dbReference type="PRINTS" id="PR00382">
    <property type="entry name" value="LIPIDTRNSFER"/>
</dbReference>
<dbReference type="InterPro" id="IPR016140">
    <property type="entry name" value="Bifunc_inhib/LTP/seed_store"/>
</dbReference>
<keyword evidence="2" id="KW-0813">Transport</keyword>
<dbReference type="Gramene" id="Bra006736.1">
    <property type="protein sequence ID" value="Bra006736.1-P"/>
    <property type="gene ID" value="Bra006736"/>
</dbReference>
<dbReference type="Gramene" id="A03p11940.2_BraZ1">
    <property type="protein sequence ID" value="A03p11940.2_BraZ1.CDS"/>
    <property type="gene ID" value="A03g11940.2_BraZ1"/>
</dbReference>
<dbReference type="AlphaFoldDB" id="A0A397ZTW1"/>